<dbReference type="RefSeq" id="WP_272650831.1">
    <property type="nucleotide sequence ID" value="NZ_JAZDDG010000003.1"/>
</dbReference>
<dbReference type="InterPro" id="IPR003675">
    <property type="entry name" value="Rce1/LyrA-like_dom"/>
</dbReference>
<evidence type="ECO:0000313" key="3">
    <source>
        <dbReference type="EMBL" id="MEE1976016.1"/>
    </source>
</evidence>
<dbReference type="GO" id="GO:0016787">
    <property type="term" value="F:hydrolase activity"/>
    <property type="evidence" value="ECO:0007669"/>
    <property type="project" value="UniProtKB-KW"/>
</dbReference>
<feature type="transmembrane region" description="Helical" evidence="1">
    <location>
        <begin position="70"/>
        <end position="91"/>
    </location>
</feature>
<organism evidence="3 4">
    <name type="scientific">Maribacter cobaltidurans</name>
    <dbReference type="NCBI Taxonomy" id="1178778"/>
    <lineage>
        <taxon>Bacteria</taxon>
        <taxon>Pseudomonadati</taxon>
        <taxon>Bacteroidota</taxon>
        <taxon>Flavobacteriia</taxon>
        <taxon>Flavobacteriales</taxon>
        <taxon>Flavobacteriaceae</taxon>
        <taxon>Maribacter</taxon>
    </lineage>
</organism>
<proteinExistence type="predicted"/>
<keyword evidence="3" id="KW-0378">Hydrolase</keyword>
<feature type="transmembrane region" description="Helical" evidence="1">
    <location>
        <begin position="156"/>
        <end position="177"/>
    </location>
</feature>
<gene>
    <name evidence="3" type="ORF">V1I91_08030</name>
</gene>
<keyword evidence="4" id="KW-1185">Reference proteome</keyword>
<dbReference type="EC" id="3.4.-.-" evidence="3"/>
<dbReference type="Pfam" id="PF02517">
    <property type="entry name" value="Rce1-like"/>
    <property type="match status" value="1"/>
</dbReference>
<accession>A0ABU7ITB1</accession>
<keyword evidence="1" id="KW-0812">Transmembrane</keyword>
<evidence type="ECO:0000256" key="1">
    <source>
        <dbReference type="SAM" id="Phobius"/>
    </source>
</evidence>
<keyword evidence="1" id="KW-1133">Transmembrane helix</keyword>
<feature type="transmembrane region" description="Helical" evidence="1">
    <location>
        <begin position="103"/>
        <end position="123"/>
    </location>
</feature>
<feature type="transmembrane region" description="Helical" evidence="1">
    <location>
        <begin position="129"/>
        <end position="149"/>
    </location>
</feature>
<feature type="transmembrane region" description="Helical" evidence="1">
    <location>
        <begin position="28"/>
        <end position="50"/>
    </location>
</feature>
<feature type="domain" description="CAAX prenyl protease 2/Lysostaphin resistance protein A-like" evidence="2">
    <location>
        <begin position="72"/>
        <end position="169"/>
    </location>
</feature>
<name>A0ABU7ITB1_9FLAO</name>
<dbReference type="EMBL" id="JAZDDG010000003">
    <property type="protein sequence ID" value="MEE1976016.1"/>
    <property type="molecule type" value="Genomic_DNA"/>
</dbReference>
<evidence type="ECO:0000259" key="2">
    <source>
        <dbReference type="Pfam" id="PF02517"/>
    </source>
</evidence>
<comment type="caution">
    <text evidence="3">The sequence shown here is derived from an EMBL/GenBank/DDBJ whole genome shotgun (WGS) entry which is preliminary data.</text>
</comment>
<sequence>MLKEIIEFAKNPTYEEHVPIGNTDKIKYILKLVVLAFSLSIVLSIIIASLETIFGFELGKHAMDVFLDNYPVVYLFLFAVIGAPLLEELLFRGPMIWFKESKVFPFIFYILTIAFGFMHITNYEMNTQTILLSPILVSPQLSVGLLLGFTRIKFGLLYAMALHAMYNLVLTGPIFLFKLLDIPIE</sequence>
<dbReference type="Proteomes" id="UP001356308">
    <property type="component" value="Unassembled WGS sequence"/>
</dbReference>
<reference evidence="3 4" key="1">
    <citation type="submission" date="2024-01" db="EMBL/GenBank/DDBJ databases">
        <title>Maribacter spp. originated from different algae showed divergent polysaccharides utilization ability.</title>
        <authorList>
            <person name="Wang H."/>
            <person name="Wu Y."/>
        </authorList>
    </citation>
    <scope>NUCLEOTIDE SEQUENCE [LARGE SCALE GENOMIC DNA]</scope>
    <source>
        <strain evidence="3 4">PR1</strain>
    </source>
</reference>
<evidence type="ECO:0000313" key="4">
    <source>
        <dbReference type="Proteomes" id="UP001356308"/>
    </source>
</evidence>
<keyword evidence="1" id="KW-0472">Membrane</keyword>
<protein>
    <submittedName>
        <fullName evidence="3">CPBP family intramembrane glutamic endopeptidase</fullName>
        <ecNumber evidence="3">3.4.-.-</ecNumber>
    </submittedName>
</protein>